<sequence length="595" mass="69963">MNVDIKEKIKQVPNKPGTYQMLDRKGKIIYVGKAKNLKNRVSSYFVGAHDDKTTRLVHEIEDFTYVITQTEKEAFLLELSQIKQYLPKYNIKLMDNKTYPYIEVTDEEHPIIRVTRSVSKNKKNVFGPYPNATYANETVRLLDTIFPFRKCSQFPKKVCLYYHIGQCLGPCEFPVKESTYKDLLKKVRSFLSGNTKEFVQEYKQKMEIHSRNLEFEKAKEYRDMIIAIEKTTEQQQVIFNDNLDRDIVNFVTYDHYISINILFMRNGRVLFSQSKIFSYYGQVEDILLTYLVQFYEQQPIPDEILLPKDYNYDIFKEVLEDKIFIPQRGKKVKLLEIAYENAKNHLNNNLSAYLNRENKTIHALRELEKILGVSSIRRIDAFDNSNISGQNLVSAMVVFTNGLPDKNEYRKYRVKTVETNDDYHIMKEIIYRRYLSVMMDDLEKPDLVIVDGGLIQLRAAKQVLEELKLDLNLIGLKKNSRHKTESIIKQNEEEIILDKHSNLYSLLYKIQEEVHRFAISYQRNVASKKIYASILDTIPKVGKVTKNKLLKKYKNLENIKNAPREELKALKIQEEAIDNIYLALNTYQSKKEDES</sequence>
<gene>
    <name evidence="6 10" type="primary">uvrC</name>
    <name evidence="10" type="ORF">HF295_03910</name>
</gene>
<dbReference type="KEGG" id="tbk:HF295_03910"/>
<dbReference type="SMART" id="SM00465">
    <property type="entry name" value="GIYc"/>
    <property type="match status" value="1"/>
</dbReference>
<evidence type="ECO:0000256" key="3">
    <source>
        <dbReference type="ARBA" id="ARBA00022769"/>
    </source>
</evidence>
<dbReference type="Gene3D" id="3.40.1440.10">
    <property type="entry name" value="GIY-YIG endonuclease"/>
    <property type="match status" value="1"/>
</dbReference>
<keyword evidence="11" id="KW-1185">Reference proteome</keyword>
<dbReference type="InterPro" id="IPR001162">
    <property type="entry name" value="UvrC_RNase_H_dom"/>
</dbReference>
<keyword evidence="5 6" id="KW-0234">DNA repair</keyword>
<dbReference type="Pfam" id="PF08459">
    <property type="entry name" value="UvrC_RNaseH_dom"/>
    <property type="match status" value="1"/>
</dbReference>
<keyword evidence="1 6" id="KW-0963">Cytoplasm</keyword>
<dbReference type="InterPro" id="IPR038476">
    <property type="entry name" value="UvrC_RNase_H_dom_sf"/>
</dbReference>
<dbReference type="NCBIfam" id="TIGR00194">
    <property type="entry name" value="uvrC"/>
    <property type="match status" value="1"/>
</dbReference>
<dbReference type="Pfam" id="PF22920">
    <property type="entry name" value="UvrC_RNaseH"/>
    <property type="match status" value="1"/>
</dbReference>
<dbReference type="Gene3D" id="4.10.860.10">
    <property type="entry name" value="UVR domain"/>
    <property type="match status" value="1"/>
</dbReference>
<dbReference type="AlphaFoldDB" id="A0A7L6N661"/>
<dbReference type="SUPFAM" id="SSF82771">
    <property type="entry name" value="GIY-YIG endonuclease"/>
    <property type="match status" value="1"/>
</dbReference>
<evidence type="ECO:0000256" key="4">
    <source>
        <dbReference type="ARBA" id="ARBA00022881"/>
    </source>
</evidence>
<dbReference type="Gene3D" id="3.30.420.340">
    <property type="entry name" value="UvrC, RNAse H endonuclease domain"/>
    <property type="match status" value="1"/>
</dbReference>
<dbReference type="CDD" id="cd10434">
    <property type="entry name" value="GIY-YIG_UvrC_Cho"/>
    <property type="match status" value="1"/>
</dbReference>
<dbReference type="RefSeq" id="WP_312032545.1">
    <property type="nucleotide sequence ID" value="NZ_CP051151.1"/>
</dbReference>
<dbReference type="GO" id="GO:0009432">
    <property type="term" value="P:SOS response"/>
    <property type="evidence" value="ECO:0007669"/>
    <property type="project" value="UniProtKB-UniRule"/>
</dbReference>
<dbReference type="InterPro" id="IPR036876">
    <property type="entry name" value="UVR_dom_sf"/>
</dbReference>
<dbReference type="InterPro" id="IPR010994">
    <property type="entry name" value="RuvA_2-like"/>
</dbReference>
<dbReference type="GO" id="GO:0006289">
    <property type="term" value="P:nucleotide-excision repair"/>
    <property type="evidence" value="ECO:0007669"/>
    <property type="project" value="UniProtKB-UniRule"/>
</dbReference>
<feature type="domain" description="UvrC family homology region profile" evidence="9">
    <location>
        <begin position="247"/>
        <end position="464"/>
    </location>
</feature>
<dbReference type="InterPro" id="IPR000305">
    <property type="entry name" value="GIY-YIG_endonuc"/>
</dbReference>
<keyword evidence="6" id="KW-0742">SOS response</keyword>
<dbReference type="FunFam" id="3.40.1440.10:FF:000001">
    <property type="entry name" value="UvrABC system protein C"/>
    <property type="match status" value="1"/>
</dbReference>
<dbReference type="Pfam" id="PF01541">
    <property type="entry name" value="GIY-YIG"/>
    <property type="match status" value="1"/>
</dbReference>
<name>A0A7L6N661_9MOLU</name>
<keyword evidence="2 6" id="KW-0227">DNA damage</keyword>
<evidence type="ECO:0000313" key="11">
    <source>
        <dbReference type="Proteomes" id="UP000512167"/>
    </source>
</evidence>
<evidence type="ECO:0000256" key="5">
    <source>
        <dbReference type="ARBA" id="ARBA00023204"/>
    </source>
</evidence>
<organism evidence="10 11">
    <name type="scientific">Hujiaoplasma nucleasis</name>
    <dbReference type="NCBI Taxonomy" id="2725268"/>
    <lineage>
        <taxon>Bacteria</taxon>
        <taxon>Bacillati</taxon>
        <taxon>Mycoplasmatota</taxon>
        <taxon>Mollicutes</taxon>
        <taxon>Candidatus Izemoplasmatales</taxon>
        <taxon>Hujiaoplasmataceae</taxon>
        <taxon>Hujiaoplasma</taxon>
    </lineage>
</organism>
<feature type="domain" description="UVR" evidence="7">
    <location>
        <begin position="196"/>
        <end position="231"/>
    </location>
</feature>
<protein>
    <recommendedName>
        <fullName evidence="6">UvrABC system protein C</fullName>
        <shortName evidence="6">Protein UvrC</shortName>
    </recommendedName>
    <alternativeName>
        <fullName evidence="6">Excinuclease ABC subunit C</fullName>
    </alternativeName>
</protein>
<dbReference type="Pfam" id="PF02151">
    <property type="entry name" value="UVR"/>
    <property type="match status" value="1"/>
</dbReference>
<dbReference type="PROSITE" id="PS50165">
    <property type="entry name" value="UVRC"/>
    <property type="match status" value="1"/>
</dbReference>
<dbReference type="Gene3D" id="1.10.150.20">
    <property type="entry name" value="5' to 3' exonuclease, C-terminal subdomain"/>
    <property type="match status" value="1"/>
</dbReference>
<dbReference type="InterPro" id="IPR001943">
    <property type="entry name" value="UVR_dom"/>
</dbReference>
<feature type="domain" description="GIY-YIG" evidence="8">
    <location>
        <begin position="14"/>
        <end position="91"/>
    </location>
</feature>
<keyword evidence="4 6" id="KW-0267">Excision nuclease</keyword>
<dbReference type="InterPro" id="IPR047296">
    <property type="entry name" value="GIY-YIG_UvrC_Cho"/>
</dbReference>
<dbReference type="InterPro" id="IPR004791">
    <property type="entry name" value="UvrC"/>
</dbReference>
<evidence type="ECO:0000256" key="2">
    <source>
        <dbReference type="ARBA" id="ARBA00022763"/>
    </source>
</evidence>
<dbReference type="SUPFAM" id="SSF47781">
    <property type="entry name" value="RuvA domain 2-like"/>
    <property type="match status" value="1"/>
</dbReference>
<dbReference type="PROSITE" id="PS50164">
    <property type="entry name" value="GIY_YIG"/>
    <property type="match status" value="1"/>
</dbReference>
<keyword evidence="3 6" id="KW-0228">DNA excision</keyword>
<comment type="subunit">
    <text evidence="6">Interacts with UvrB in an incision complex.</text>
</comment>
<comment type="subcellular location">
    <subcellularLocation>
        <location evidence="6">Cytoplasm</location>
    </subcellularLocation>
</comment>
<dbReference type="GO" id="GO:0009381">
    <property type="term" value="F:excinuclease ABC activity"/>
    <property type="evidence" value="ECO:0007669"/>
    <property type="project" value="UniProtKB-UniRule"/>
</dbReference>
<dbReference type="GO" id="GO:0003677">
    <property type="term" value="F:DNA binding"/>
    <property type="evidence" value="ECO:0007669"/>
    <property type="project" value="UniProtKB-UniRule"/>
</dbReference>
<dbReference type="SUPFAM" id="SSF46600">
    <property type="entry name" value="C-terminal UvrC-binding domain of UvrB"/>
    <property type="match status" value="1"/>
</dbReference>
<evidence type="ECO:0000259" key="8">
    <source>
        <dbReference type="PROSITE" id="PS50164"/>
    </source>
</evidence>
<proteinExistence type="inferred from homology"/>
<dbReference type="EMBL" id="CP051151">
    <property type="protein sequence ID" value="QLY40049.1"/>
    <property type="molecule type" value="Genomic_DNA"/>
</dbReference>
<dbReference type="PROSITE" id="PS50151">
    <property type="entry name" value="UVR"/>
    <property type="match status" value="1"/>
</dbReference>
<dbReference type="GO" id="GO:0005737">
    <property type="term" value="C:cytoplasm"/>
    <property type="evidence" value="ECO:0007669"/>
    <property type="project" value="UniProtKB-SubCell"/>
</dbReference>
<dbReference type="HAMAP" id="MF_00203">
    <property type="entry name" value="UvrC"/>
    <property type="match status" value="1"/>
</dbReference>
<evidence type="ECO:0000259" key="7">
    <source>
        <dbReference type="PROSITE" id="PS50151"/>
    </source>
</evidence>
<dbReference type="InterPro" id="IPR050066">
    <property type="entry name" value="UvrABC_protein_C"/>
</dbReference>
<evidence type="ECO:0000259" key="9">
    <source>
        <dbReference type="PROSITE" id="PS50165"/>
    </source>
</evidence>
<comment type="function">
    <text evidence="6">The UvrABC repair system catalyzes the recognition and processing of DNA lesions. UvrC both incises the 5' and 3' sides of the lesion. The N-terminal half is responsible for the 3' incision and the C-terminal half is responsible for the 5' incision.</text>
</comment>
<reference evidence="10 11" key="1">
    <citation type="submission" date="2020-04" db="EMBL/GenBank/DDBJ databases">
        <authorList>
            <person name="Zheng R.K."/>
            <person name="Sun C.M."/>
        </authorList>
    </citation>
    <scope>NUCLEOTIDE SEQUENCE [LARGE SCALE GENOMIC DNA]</scope>
    <source>
        <strain evidence="11">zrk29</strain>
    </source>
</reference>
<evidence type="ECO:0000256" key="1">
    <source>
        <dbReference type="ARBA" id="ARBA00022490"/>
    </source>
</evidence>
<accession>A0A7L6N661</accession>
<dbReference type="PANTHER" id="PTHR30562:SF1">
    <property type="entry name" value="UVRABC SYSTEM PROTEIN C"/>
    <property type="match status" value="1"/>
</dbReference>
<evidence type="ECO:0000313" key="10">
    <source>
        <dbReference type="EMBL" id="QLY40049.1"/>
    </source>
</evidence>
<dbReference type="InterPro" id="IPR035901">
    <property type="entry name" value="GIY-YIG_endonuc_sf"/>
</dbReference>
<dbReference type="GO" id="GO:0009380">
    <property type="term" value="C:excinuclease repair complex"/>
    <property type="evidence" value="ECO:0007669"/>
    <property type="project" value="InterPro"/>
</dbReference>
<evidence type="ECO:0000256" key="6">
    <source>
        <dbReference type="HAMAP-Rule" id="MF_00203"/>
    </source>
</evidence>
<comment type="similarity">
    <text evidence="6">Belongs to the UvrC family.</text>
</comment>
<dbReference type="PANTHER" id="PTHR30562">
    <property type="entry name" value="UVRC/OXIDOREDUCTASE"/>
    <property type="match status" value="1"/>
</dbReference>
<dbReference type="Proteomes" id="UP000512167">
    <property type="component" value="Chromosome"/>
</dbReference>